<dbReference type="AlphaFoldDB" id="E2ZAI7"/>
<sequence length="39" mass="4692">MKLPPLLSVYVYYEEYAGYVNRQFYVKSASIWRARPIYG</sequence>
<proteinExistence type="predicted"/>
<dbReference type="Proteomes" id="UP000003195">
    <property type="component" value="Unassembled WGS sequence"/>
</dbReference>
<evidence type="ECO:0000313" key="1">
    <source>
        <dbReference type="EMBL" id="EFQ04698.1"/>
    </source>
</evidence>
<dbReference type="EMBL" id="AECS01000011">
    <property type="protein sequence ID" value="EFQ04698.1"/>
    <property type="molecule type" value="Genomic_DNA"/>
</dbReference>
<accession>E2ZAI7</accession>
<organism evidence="1 2">
    <name type="scientific">Megasphaera micronuciformis F0359</name>
    <dbReference type="NCBI Taxonomy" id="706434"/>
    <lineage>
        <taxon>Bacteria</taxon>
        <taxon>Bacillati</taxon>
        <taxon>Bacillota</taxon>
        <taxon>Negativicutes</taxon>
        <taxon>Veillonellales</taxon>
        <taxon>Veillonellaceae</taxon>
        <taxon>Megasphaera</taxon>
    </lineage>
</organism>
<keyword evidence="2" id="KW-1185">Reference proteome</keyword>
<reference evidence="1 2" key="1">
    <citation type="submission" date="2010-08" db="EMBL/GenBank/DDBJ databases">
        <authorList>
            <person name="Weinstock G."/>
            <person name="Sodergren E."/>
            <person name="Clifton S."/>
            <person name="Fulton L."/>
            <person name="Fulton B."/>
            <person name="Courtney L."/>
            <person name="Fronick C."/>
            <person name="Harrison M."/>
            <person name="Strong C."/>
            <person name="Farmer C."/>
            <person name="Delahaunty K."/>
            <person name="Markovic C."/>
            <person name="Hall O."/>
            <person name="Minx P."/>
            <person name="Tomlinson C."/>
            <person name="Mitreva M."/>
            <person name="Hou S."/>
            <person name="Chen J."/>
            <person name="Wollam A."/>
            <person name="Pepin K.H."/>
            <person name="Johnson M."/>
            <person name="Bhonagiri V."/>
            <person name="Zhang X."/>
            <person name="Suruliraj S."/>
            <person name="Warren W."/>
            <person name="Chinwalla A."/>
            <person name="Mardis E.R."/>
            <person name="Wilson R.K."/>
        </authorList>
    </citation>
    <scope>NUCLEOTIDE SEQUENCE [LARGE SCALE GENOMIC DNA]</scope>
    <source>
        <strain evidence="1 2">F0359</strain>
    </source>
</reference>
<dbReference type="HOGENOM" id="CLU_3312487_0_0_9"/>
<protein>
    <submittedName>
        <fullName evidence="1">Uncharacterized protein</fullName>
    </submittedName>
</protein>
<name>E2ZAI7_9FIRM</name>
<evidence type="ECO:0000313" key="2">
    <source>
        <dbReference type="Proteomes" id="UP000003195"/>
    </source>
</evidence>
<comment type="caution">
    <text evidence="1">The sequence shown here is derived from an EMBL/GenBank/DDBJ whole genome shotgun (WGS) entry which is preliminary data.</text>
</comment>
<dbReference type="STRING" id="706434.HMPREF9429_00450"/>
<gene>
    <name evidence="1" type="ORF">HMPREF9429_00450</name>
</gene>